<reference evidence="4" key="1">
    <citation type="journal article" date="2019" name="Int. J. Syst. Evol. Microbiol.">
        <title>The Global Catalogue of Microorganisms (GCM) 10K type strain sequencing project: providing services to taxonomists for standard genome sequencing and annotation.</title>
        <authorList>
            <consortium name="The Broad Institute Genomics Platform"/>
            <consortium name="The Broad Institute Genome Sequencing Center for Infectious Disease"/>
            <person name="Wu L."/>
            <person name="Ma J."/>
        </authorList>
    </citation>
    <scope>NUCLEOTIDE SEQUENCE [LARGE SCALE GENOMIC DNA]</scope>
    <source>
        <strain evidence="4">LMG 24813</strain>
    </source>
</reference>
<dbReference type="Pfam" id="PF03401">
    <property type="entry name" value="TctC"/>
    <property type="match status" value="1"/>
</dbReference>
<dbReference type="CDD" id="cd07012">
    <property type="entry name" value="PBP2_Bug_TTT"/>
    <property type="match status" value="1"/>
</dbReference>
<organism evidence="3 4">
    <name type="scientific">Candidimonas humi</name>
    <dbReference type="NCBI Taxonomy" id="683355"/>
    <lineage>
        <taxon>Bacteria</taxon>
        <taxon>Pseudomonadati</taxon>
        <taxon>Pseudomonadota</taxon>
        <taxon>Betaproteobacteria</taxon>
        <taxon>Burkholderiales</taxon>
        <taxon>Alcaligenaceae</taxon>
        <taxon>Candidimonas</taxon>
    </lineage>
</organism>
<dbReference type="PANTHER" id="PTHR42928">
    <property type="entry name" value="TRICARBOXYLATE-BINDING PROTEIN"/>
    <property type="match status" value="1"/>
</dbReference>
<name>A0ABV8NXF0_9BURK</name>
<evidence type="ECO:0000313" key="4">
    <source>
        <dbReference type="Proteomes" id="UP001595848"/>
    </source>
</evidence>
<protein>
    <submittedName>
        <fullName evidence="3">Bug family tripartite tricarboxylate transporter substrate binding protein</fullName>
    </submittedName>
</protein>
<proteinExistence type="inferred from homology"/>
<dbReference type="RefSeq" id="WP_217964197.1">
    <property type="nucleotide sequence ID" value="NZ_JAHTBN010000003.1"/>
</dbReference>
<dbReference type="InterPro" id="IPR005064">
    <property type="entry name" value="BUG"/>
</dbReference>
<feature type="signal peptide" evidence="2">
    <location>
        <begin position="1"/>
        <end position="31"/>
    </location>
</feature>
<feature type="chain" id="PRO_5047342370" evidence="2">
    <location>
        <begin position="32"/>
        <end position="328"/>
    </location>
</feature>
<dbReference type="EMBL" id="JBHSBV010000002">
    <property type="protein sequence ID" value="MFC4200563.1"/>
    <property type="molecule type" value="Genomic_DNA"/>
</dbReference>
<comment type="similarity">
    <text evidence="1">Belongs to the UPF0065 (bug) family.</text>
</comment>
<keyword evidence="4" id="KW-1185">Reference proteome</keyword>
<gene>
    <name evidence="3" type="ORF">ACFOY1_06335</name>
</gene>
<dbReference type="Proteomes" id="UP001595848">
    <property type="component" value="Unassembled WGS sequence"/>
</dbReference>
<dbReference type="PANTHER" id="PTHR42928:SF5">
    <property type="entry name" value="BLR1237 PROTEIN"/>
    <property type="match status" value="1"/>
</dbReference>
<evidence type="ECO:0000256" key="2">
    <source>
        <dbReference type="SAM" id="SignalP"/>
    </source>
</evidence>
<accession>A0ABV8NXF0</accession>
<sequence>MRKKLYPAFLGSLASLAVGLGLMGASSTAIAAYPDKPITLIVPFGAGSGTDTISRGLARGLSQKLGQSVVVANKAGAGGGIGTEYVARSAPDGYTFLMGTNGPMAANASLYSHLPYDPDKDFEAVALMGKLPMILIGSKTAPAKDLKAVIAQAKAHPGTVNFGASNTTARVWVELLKKMADVQVVTVLYKDVGSMLTDLIGGRVSYSFENVGPSLSQIKAGKLNGIAVTGAQRASFAPEIPAMGEYGLDKYPLVVWYGMFAPKNTPKAIVDKVNAAANEVMHTEAMRELAKQVGMEPTYISADAFKKYQQDEIAKWHKLVDMTGVKIN</sequence>
<keyword evidence="2" id="KW-0732">Signal</keyword>
<dbReference type="PIRSF" id="PIRSF017082">
    <property type="entry name" value="YflP"/>
    <property type="match status" value="1"/>
</dbReference>
<evidence type="ECO:0000313" key="3">
    <source>
        <dbReference type="EMBL" id="MFC4200563.1"/>
    </source>
</evidence>
<comment type="caution">
    <text evidence="3">The sequence shown here is derived from an EMBL/GenBank/DDBJ whole genome shotgun (WGS) entry which is preliminary data.</text>
</comment>
<evidence type="ECO:0000256" key="1">
    <source>
        <dbReference type="ARBA" id="ARBA00006987"/>
    </source>
</evidence>